<dbReference type="InterPro" id="IPR056884">
    <property type="entry name" value="NPHP3-like_N"/>
</dbReference>
<dbReference type="EMBL" id="JAABOJ010000009">
    <property type="protein sequence ID" value="KAF3284053.1"/>
    <property type="molecule type" value="Genomic_DNA"/>
</dbReference>
<name>A0A7C8RI17_ORBOL</name>
<dbReference type="Proteomes" id="UP000474640">
    <property type="component" value="Unassembled WGS sequence"/>
</dbReference>
<dbReference type="InterPro" id="IPR011048">
    <property type="entry name" value="Haem_d1_sf"/>
</dbReference>
<feature type="repeat" description="WD" evidence="2">
    <location>
        <begin position="1555"/>
        <end position="1589"/>
    </location>
</feature>
<dbReference type="OrthoDB" id="674604at2759"/>
<feature type="domain" description="NACHT" evidence="3">
    <location>
        <begin position="372"/>
        <end position="524"/>
    </location>
</feature>
<dbReference type="InterPro" id="IPR007111">
    <property type="entry name" value="NACHT_NTPase"/>
</dbReference>
<evidence type="ECO:0000256" key="1">
    <source>
        <dbReference type="ARBA" id="ARBA00022737"/>
    </source>
</evidence>
<keyword evidence="2" id="KW-0853">WD repeat</keyword>
<dbReference type="Gene3D" id="3.40.50.300">
    <property type="entry name" value="P-loop containing nucleotide triphosphate hydrolases"/>
    <property type="match status" value="1"/>
</dbReference>
<dbReference type="SUPFAM" id="SSF51004">
    <property type="entry name" value="C-terminal (heme d1) domain of cytochrome cd1-nitrite reductase"/>
    <property type="match status" value="1"/>
</dbReference>
<dbReference type="SUPFAM" id="SSF52540">
    <property type="entry name" value="P-loop containing nucleoside triphosphate hydrolases"/>
    <property type="match status" value="1"/>
</dbReference>
<evidence type="ECO:0000313" key="4">
    <source>
        <dbReference type="EMBL" id="KAF3284053.1"/>
    </source>
</evidence>
<dbReference type="PROSITE" id="PS50082">
    <property type="entry name" value="WD_REPEATS_2"/>
    <property type="match status" value="2"/>
</dbReference>
<dbReference type="InterPro" id="IPR015943">
    <property type="entry name" value="WD40/YVTN_repeat-like_dom_sf"/>
</dbReference>
<dbReference type="PANTHER" id="PTHR10039">
    <property type="entry name" value="AMELOGENIN"/>
    <property type="match status" value="1"/>
</dbReference>
<dbReference type="InterPro" id="IPR001680">
    <property type="entry name" value="WD40_rpt"/>
</dbReference>
<dbReference type="PROSITE" id="PS50837">
    <property type="entry name" value="NACHT"/>
    <property type="match status" value="1"/>
</dbReference>
<feature type="repeat" description="WD" evidence="2">
    <location>
        <begin position="1204"/>
        <end position="1236"/>
    </location>
</feature>
<dbReference type="InterPro" id="IPR011044">
    <property type="entry name" value="Quino_amine_DH_bsu"/>
</dbReference>
<gene>
    <name evidence="4" type="ORF">TWF970_011279</name>
</gene>
<dbReference type="SUPFAM" id="SSF50969">
    <property type="entry name" value="YVTN repeat-like/Quinoprotein amine dehydrogenase"/>
    <property type="match status" value="1"/>
</dbReference>
<reference evidence="4 5" key="1">
    <citation type="submission" date="2020-01" db="EMBL/GenBank/DDBJ databases">
        <authorList>
            <person name="Palmer J.M."/>
        </authorList>
    </citation>
    <scope>NUCLEOTIDE SEQUENCE [LARGE SCALE GENOMIC DNA]</scope>
    <source>
        <strain evidence="4 5">TWF970</strain>
    </source>
</reference>
<dbReference type="SMART" id="SM00320">
    <property type="entry name" value="WD40"/>
    <property type="match status" value="6"/>
</dbReference>
<evidence type="ECO:0000313" key="5">
    <source>
        <dbReference type="Proteomes" id="UP000474640"/>
    </source>
</evidence>
<organism evidence="4 5">
    <name type="scientific">Orbilia oligospora</name>
    <name type="common">Nematode-trapping fungus</name>
    <name type="synonym">Arthrobotrys oligospora</name>
    <dbReference type="NCBI Taxonomy" id="2813651"/>
    <lineage>
        <taxon>Eukaryota</taxon>
        <taxon>Fungi</taxon>
        <taxon>Dikarya</taxon>
        <taxon>Ascomycota</taxon>
        <taxon>Pezizomycotina</taxon>
        <taxon>Orbiliomycetes</taxon>
        <taxon>Orbiliales</taxon>
        <taxon>Orbiliaceae</taxon>
        <taxon>Orbilia</taxon>
    </lineage>
</organism>
<protein>
    <recommendedName>
        <fullName evidence="3">NACHT domain-containing protein</fullName>
    </recommendedName>
</protein>
<dbReference type="Gene3D" id="2.130.10.10">
    <property type="entry name" value="YVTN repeat-like/Quinoprotein amine dehydrogenase"/>
    <property type="match status" value="4"/>
</dbReference>
<sequence length="1640" mass="183796">MATVKNRGVFRAQCISHNTTKDGLKSKLDSLLGEELEEFSLVHFQLVPACNGSQAQVAIFKYHPRIATRSPQVPSFLATPEPWFQLDGNDVFIDTDFYGLTQLFPVNPNDVKIDIVAISGLNSHAFGSWTSCSDVPENDKMWLSDFISKDEILKDCRVMTFGYDTKYRSKKQMWIEDHGDSFLTELDKARKTPKERDRPLVIIGHSFGGTIVTHQEDGTFGRTGDLIIVVDRDSVKLGMEPLEKLFRAEGNHSTIVKLRSSQDPTYTTIQSYLRSTLEAAKYGVDQIQNQLIIYVGNDIKHKQIRSSYGDDGNRVNSPYRFSHPALRELHITDPRLDKERIESTKGGLFDDSYKWILDNPDFKKWRNDDQYHILWISGDPGKGKTMLLCGIVNELERDNSATDGFYLSYFFCQGTDVRINNATAVLRGLIFSLILQDESLGSHIQQIYDQVGEGAFEGVNSWFRLSKVFDAILSDLVQEPTNTVYLIIDALDECVSDLGKLLDLISKFVSTSSSPQIKWIVSSRNWSDIERKLALPASIGGSRLSLELNSSLVSRAVEAYIGDQVLKLWPSERDEEFRNQVCKQLIKQADGTFLWVSLVVKDLEELQGACQYNKTVLKKLREIPIGLPQLYGLMMQKIKSLRGENPRLCLVILSTMAIAYRPFQLAELTALTELESDPTEPDMIEALVKDCGSFLTVRQNTIYFVHQSAKDFLLEENSFANFFSGRPKYIHYSMFSYSLQAMSKSLRKNIYSLPRPEFEINNDLKIPEPDPLASVRYSCTHWVGHFLEGNYGDNCFSNNDDYHTILNFLQKHFLHWVEALSLMGMSAEGSKMIESLLFMCKNLAGTLPSFIYDAKRFIMMHQSIIGRMPLQLYSSCLLFSPKQSVIRQQNWGEVSPWVFDDGIVCSQPGPGLEARPVRGLDSRSSKPHGEPRFVTVVFFSPDGKLLAFQKQVQMEMGSDGFGESCRLWDVSMGSLQAEIPLGKVHKPQDAIISPDGRLLASIFHSIIGYGLGSIALWNTDTGALHTELPETGSRVGFSPDSKFLAYFSQTNDRRAIKLWNIATKSLHAELAVNFLYPSQFTFIVPPDGKFLALLKCESFSHIHYTIQVLSTDNGALRAEMTAFSLLGEPVFAFSSDGRLLAYVSSQSIITLWDAIMETSRGELKDSSWIESFSISPSNELLACCLGNHTISLWNLATRTLQARFQDHNASIISISFSPDSALLASSSTDGTLKVWDTSAKALHTELAIGKNIYSYLTSCALGPDGTLVASCFASGFISGKFWLRNTGLSTVFQVPDCEFEVDYIAGYLFLSPNNRFLMSSRSSYVTNVNIYGNAINLWNTNGSFHTRLLLGESIYCDPSVAVTIAITNPFSPDSTLIAFVSYGYSEDRIAVWRTATGALHTQFTIDAIRIPKFQGTYLSFSPNSELLAFHMHNELPLFVWDIVTKSLQIKFTGGYYNHLAFSHNSKFLAFSSGSGTWLENGLAPRLERKTTAIEVWDLGTGALQAKFAHHTEDDTLTSIYFSTISMLLAASLFTVSSGSIISLWDALTGDLKVRVGSHTGKVDCMFLSPDDRLLISCSKGDSTIKFWDVAPASQGNSHPRGPLRFLTLPPMFRLYDIRVNFKTRAITLLLQLGQTFFVQF</sequence>
<keyword evidence="1" id="KW-0677">Repeat</keyword>
<comment type="caution">
    <text evidence="4">The sequence shown here is derived from an EMBL/GenBank/DDBJ whole genome shotgun (WGS) entry which is preliminary data.</text>
</comment>
<proteinExistence type="predicted"/>
<dbReference type="Pfam" id="PF24883">
    <property type="entry name" value="NPHP3_N"/>
    <property type="match status" value="1"/>
</dbReference>
<dbReference type="Pfam" id="PF00400">
    <property type="entry name" value="WD40"/>
    <property type="match status" value="2"/>
</dbReference>
<dbReference type="PANTHER" id="PTHR10039:SF17">
    <property type="entry name" value="FUNGAL STAND N-TERMINAL GOODBYE DOMAIN-CONTAINING PROTEIN-RELATED"/>
    <property type="match status" value="1"/>
</dbReference>
<evidence type="ECO:0000256" key="2">
    <source>
        <dbReference type="PROSITE-ProRule" id="PRU00221"/>
    </source>
</evidence>
<dbReference type="InterPro" id="IPR027417">
    <property type="entry name" value="P-loop_NTPase"/>
</dbReference>
<evidence type="ECO:0000259" key="3">
    <source>
        <dbReference type="PROSITE" id="PS50837"/>
    </source>
</evidence>
<accession>A0A7C8RI17</accession>
<dbReference type="PROSITE" id="PS50294">
    <property type="entry name" value="WD_REPEATS_REGION"/>
    <property type="match status" value="1"/>
</dbReference>